<sequence>MLVKNFTTSELGYESKWNKEELKELPYCMNISELYKNLIFNLVNLKSRENKEVNCFLERFNNIEKLKKVNKYFREKSL</sequence>
<gene>
    <name evidence="1" type="ORF">BGI42_15015</name>
</gene>
<dbReference type="Proteomes" id="UP000094652">
    <property type="component" value="Plasmid pCt3"/>
</dbReference>
<dbReference type="RefSeq" id="WP_069681175.1">
    <property type="nucleotide sequence ID" value="NZ_CP017256.2"/>
</dbReference>
<keyword evidence="1" id="KW-0614">Plasmid</keyword>
<accession>A0A1D7XP12</accession>
<organism evidence="1 2">
    <name type="scientific">Clostridium taeniosporum</name>
    <dbReference type="NCBI Taxonomy" id="394958"/>
    <lineage>
        <taxon>Bacteria</taxon>
        <taxon>Bacillati</taxon>
        <taxon>Bacillota</taxon>
        <taxon>Clostridia</taxon>
        <taxon>Eubacteriales</taxon>
        <taxon>Clostridiaceae</taxon>
        <taxon>Clostridium</taxon>
    </lineage>
</organism>
<dbReference type="OrthoDB" id="9983177at2"/>
<proteinExistence type="predicted"/>
<reference evidence="2" key="1">
    <citation type="submission" date="2016-09" db="EMBL/GenBank/DDBJ databases">
        <title>Genomics of Clostridium taeniosporum, an organism which forms endospores with ribbon-like appendages.</title>
        <authorList>
            <person name="Walker J.R."/>
        </authorList>
    </citation>
    <scope>NUCLEOTIDE SEQUENCE [LARGE SCALE GENOMIC DNA]</scope>
    <source>
        <strain evidence="2">1/k</strain>
        <plasmid evidence="2">Plasmid pct3</plasmid>
    </source>
</reference>
<dbReference type="KEGG" id="ctae:BGI42_15015"/>
<dbReference type="EMBL" id="CP017256">
    <property type="protein sequence ID" value="AOR25056.1"/>
    <property type="molecule type" value="Genomic_DNA"/>
</dbReference>
<dbReference type="AlphaFoldDB" id="A0A1D7XP12"/>
<keyword evidence="2" id="KW-1185">Reference proteome</keyword>
<geneLocation type="plasmid" evidence="2">
    <name>pct3</name>
</geneLocation>
<evidence type="ECO:0000313" key="2">
    <source>
        <dbReference type="Proteomes" id="UP000094652"/>
    </source>
</evidence>
<evidence type="ECO:0000313" key="1">
    <source>
        <dbReference type="EMBL" id="AOR25056.1"/>
    </source>
</evidence>
<protein>
    <submittedName>
        <fullName evidence="1">Uncharacterized protein</fullName>
    </submittedName>
</protein>
<name>A0A1D7XP12_9CLOT</name>